<dbReference type="SUPFAM" id="SSF50494">
    <property type="entry name" value="Trypsin-like serine proteases"/>
    <property type="match status" value="2"/>
</dbReference>
<evidence type="ECO:0000256" key="9">
    <source>
        <dbReference type="ARBA" id="ARBA00023145"/>
    </source>
</evidence>
<dbReference type="GO" id="GO:0005576">
    <property type="term" value="C:extracellular region"/>
    <property type="evidence" value="ECO:0007669"/>
    <property type="project" value="UniProtKB-SubCell"/>
</dbReference>
<keyword evidence="6" id="KW-0378">Hydrolase</keyword>
<dbReference type="InterPro" id="IPR001254">
    <property type="entry name" value="Trypsin_dom"/>
</dbReference>
<evidence type="ECO:0000256" key="6">
    <source>
        <dbReference type="ARBA" id="ARBA00022801"/>
    </source>
</evidence>
<dbReference type="PROSITE" id="PS51257">
    <property type="entry name" value="PROKAR_LIPOPROTEIN"/>
    <property type="match status" value="1"/>
</dbReference>
<accession>A0A4Y0BPU6</accession>
<dbReference type="InterPro" id="IPR051333">
    <property type="entry name" value="CLIP_Serine_Protease"/>
</dbReference>
<evidence type="ECO:0000256" key="1">
    <source>
        <dbReference type="ARBA" id="ARBA00004613"/>
    </source>
</evidence>
<feature type="signal peptide" evidence="13">
    <location>
        <begin position="1"/>
        <end position="22"/>
    </location>
</feature>
<dbReference type="GO" id="GO:0004252">
    <property type="term" value="F:serine-type endopeptidase activity"/>
    <property type="evidence" value="ECO:0007669"/>
    <property type="project" value="InterPro"/>
</dbReference>
<evidence type="ECO:0000313" key="15">
    <source>
        <dbReference type="EnsemblMetazoa" id="AFUN021982-PA"/>
    </source>
</evidence>
<keyword evidence="9" id="KW-0865">Zymogen</keyword>
<keyword evidence="5 13" id="KW-0732">Signal</keyword>
<keyword evidence="8" id="KW-0391">Immunity</keyword>
<evidence type="ECO:0000256" key="13">
    <source>
        <dbReference type="SAM" id="SignalP"/>
    </source>
</evidence>
<dbReference type="Gene3D" id="2.40.10.10">
    <property type="entry name" value="Trypsin-like serine proteases"/>
    <property type="match status" value="3"/>
</dbReference>
<dbReference type="SMART" id="SM00020">
    <property type="entry name" value="Tryp_SPc"/>
    <property type="match status" value="2"/>
</dbReference>
<evidence type="ECO:0000259" key="14">
    <source>
        <dbReference type="PROSITE" id="PS50240"/>
    </source>
</evidence>
<dbReference type="InterPro" id="IPR043504">
    <property type="entry name" value="Peptidase_S1_PA_chymotrypsin"/>
</dbReference>
<evidence type="ECO:0000256" key="11">
    <source>
        <dbReference type="ARBA" id="ARBA00023180"/>
    </source>
</evidence>
<reference evidence="15" key="1">
    <citation type="submission" date="2020-05" db="UniProtKB">
        <authorList>
            <consortium name="EnsemblMetazoa"/>
        </authorList>
    </citation>
    <scope>IDENTIFICATION</scope>
    <source>
        <strain evidence="15">FUMOZ</strain>
    </source>
</reference>
<dbReference type="STRING" id="62324.A0A4Y0BPU6"/>
<evidence type="ECO:0000256" key="10">
    <source>
        <dbReference type="ARBA" id="ARBA00023157"/>
    </source>
</evidence>
<dbReference type="PRINTS" id="PR00722">
    <property type="entry name" value="CHYMOTRYPSIN"/>
</dbReference>
<feature type="domain" description="Peptidase S1" evidence="14">
    <location>
        <begin position="303"/>
        <end position="575"/>
    </location>
</feature>
<dbReference type="CDD" id="cd00190">
    <property type="entry name" value="Tryp_SPc"/>
    <property type="match status" value="1"/>
</dbReference>
<dbReference type="VEuPathDB" id="VectorBase:AFUN021982"/>
<dbReference type="InterPro" id="IPR009003">
    <property type="entry name" value="Peptidase_S1_PA"/>
</dbReference>
<evidence type="ECO:0000256" key="3">
    <source>
        <dbReference type="ARBA" id="ARBA00022588"/>
    </source>
</evidence>
<protein>
    <recommendedName>
        <fullName evidence="14">Peptidase S1 domain-containing protein</fullName>
    </recommendedName>
</protein>
<dbReference type="InterPro" id="IPR018114">
    <property type="entry name" value="TRYPSIN_HIS"/>
</dbReference>
<keyword evidence="11" id="KW-0325">Glycoprotein</keyword>
<dbReference type="GO" id="GO:0045087">
    <property type="term" value="P:innate immune response"/>
    <property type="evidence" value="ECO:0007669"/>
    <property type="project" value="UniProtKB-KW"/>
</dbReference>
<dbReference type="PROSITE" id="PS00134">
    <property type="entry name" value="TRYPSIN_HIS"/>
    <property type="match status" value="1"/>
</dbReference>
<dbReference type="GO" id="GO:0006508">
    <property type="term" value="P:proteolysis"/>
    <property type="evidence" value="ECO:0007669"/>
    <property type="project" value="UniProtKB-KW"/>
</dbReference>
<keyword evidence="7" id="KW-0720">Serine protease</keyword>
<dbReference type="InterPro" id="IPR001314">
    <property type="entry name" value="Peptidase_S1A"/>
</dbReference>
<dbReference type="PROSITE" id="PS50240">
    <property type="entry name" value="TRYPSIN_DOM"/>
    <property type="match status" value="2"/>
</dbReference>
<dbReference type="PANTHER" id="PTHR24260:SF136">
    <property type="entry name" value="GH08193P-RELATED"/>
    <property type="match status" value="1"/>
</dbReference>
<comment type="similarity">
    <text evidence="12">Belongs to the peptidase S1 family. CLIP subfamily.</text>
</comment>
<dbReference type="PANTHER" id="PTHR24260">
    <property type="match status" value="1"/>
</dbReference>
<evidence type="ECO:0000256" key="7">
    <source>
        <dbReference type="ARBA" id="ARBA00022825"/>
    </source>
</evidence>
<evidence type="ECO:0000256" key="5">
    <source>
        <dbReference type="ARBA" id="ARBA00022729"/>
    </source>
</evidence>
<name>A0A4Y0BPU6_ANOFN</name>
<feature type="domain" description="Peptidase S1" evidence="14">
    <location>
        <begin position="38"/>
        <end position="283"/>
    </location>
</feature>
<dbReference type="VEuPathDB" id="VectorBase:AFUN2_011070"/>
<comment type="subcellular location">
    <subcellularLocation>
        <location evidence="1">Secreted</location>
    </subcellularLocation>
</comment>
<evidence type="ECO:0000256" key="2">
    <source>
        <dbReference type="ARBA" id="ARBA00022525"/>
    </source>
</evidence>
<proteinExistence type="inferred from homology"/>
<dbReference type="FunFam" id="2.40.10.10:FF:000146">
    <property type="entry name" value="Serine protease 53"/>
    <property type="match status" value="1"/>
</dbReference>
<keyword evidence="3" id="KW-0399">Innate immunity</keyword>
<keyword evidence="2" id="KW-0964">Secreted</keyword>
<evidence type="ECO:0000256" key="4">
    <source>
        <dbReference type="ARBA" id="ARBA00022670"/>
    </source>
</evidence>
<dbReference type="EnsemblMetazoa" id="AFUN021982-RA">
    <property type="protein sequence ID" value="AFUN021982-PA"/>
    <property type="gene ID" value="AFUN021982"/>
</dbReference>
<feature type="chain" id="PRO_5021298371" description="Peptidase S1 domain-containing protein" evidence="13">
    <location>
        <begin position="23"/>
        <end position="576"/>
    </location>
</feature>
<dbReference type="AlphaFoldDB" id="A0A4Y0BPU6"/>
<keyword evidence="10" id="KW-1015">Disulfide bond</keyword>
<keyword evidence="4" id="KW-0645">Protease</keyword>
<sequence length="576" mass="64790">MGRARCCGIALIPLCLLPLVFSSLAQSCGERKVFNSSVVNGTEVKYGYWPWHAAIYDKRSGSVTCGGTILNQNTILTAAHCLETSNGCIAVELVIVKVGRSRLRVADKRAQKHDALELIVYPGYNRDTNQHDIALIKLATNITYTDYIQPICLWNRGEDQNAIVGSWGTVIGFGINETNNPTKTLRETSIPVVATDICIEGKQDILATYITSDMFCAGNREEINACNGDSGGGFFLNYTDTWYIRGIVSFKQYRDETNTTDTTEYIVFTDVAKYLNWIKEHMGETDGQPTENDNSKKIELLPMSCGANRYPYRSESLKPVLHGYPWVALLEYTEDTDDNDEYTSHNETLCQATLISALYLITSASCIHEIPNRYILSSVRLGEYDKDQTRDCAVVDSRMICSPPLQIREIDTVITHRNYNDQTLANDIALIRLRYPADISQPNVKPICLPVTSELRNQQSTHYTLTTWVTCPCTSLLESSLREVIDLTECQESYHNNSREITTSQLCMKQQHEIGPDCKLPVTGSTLQLVQELNGKSRYVLHGFLSYGPDDCDFDFPDVYTSIASYVDWILENIEE</sequence>
<evidence type="ECO:0000256" key="12">
    <source>
        <dbReference type="ARBA" id="ARBA00024195"/>
    </source>
</evidence>
<dbReference type="Pfam" id="PF00089">
    <property type="entry name" value="Trypsin"/>
    <property type="match status" value="2"/>
</dbReference>
<evidence type="ECO:0000256" key="8">
    <source>
        <dbReference type="ARBA" id="ARBA00022859"/>
    </source>
</evidence>
<organism evidence="15">
    <name type="scientific">Anopheles funestus</name>
    <name type="common">African malaria mosquito</name>
    <dbReference type="NCBI Taxonomy" id="62324"/>
    <lineage>
        <taxon>Eukaryota</taxon>
        <taxon>Metazoa</taxon>
        <taxon>Ecdysozoa</taxon>
        <taxon>Arthropoda</taxon>
        <taxon>Hexapoda</taxon>
        <taxon>Insecta</taxon>
        <taxon>Pterygota</taxon>
        <taxon>Neoptera</taxon>
        <taxon>Endopterygota</taxon>
        <taxon>Diptera</taxon>
        <taxon>Nematocera</taxon>
        <taxon>Culicoidea</taxon>
        <taxon>Culicidae</taxon>
        <taxon>Anophelinae</taxon>
        <taxon>Anopheles</taxon>
    </lineage>
</organism>
<dbReference type="FunFam" id="2.40.10.10:FF:000028">
    <property type="entry name" value="Serine protease easter"/>
    <property type="match status" value="1"/>
</dbReference>